<proteinExistence type="predicted"/>
<organism evidence="1 2">
    <name type="scientific">Daldinia eschscholtzii</name>
    <dbReference type="NCBI Taxonomy" id="292717"/>
    <lineage>
        <taxon>Eukaryota</taxon>
        <taxon>Fungi</taxon>
        <taxon>Dikarya</taxon>
        <taxon>Ascomycota</taxon>
        <taxon>Pezizomycotina</taxon>
        <taxon>Sordariomycetes</taxon>
        <taxon>Xylariomycetidae</taxon>
        <taxon>Xylariales</taxon>
        <taxon>Hypoxylaceae</taxon>
        <taxon>Daldinia</taxon>
    </lineage>
</organism>
<dbReference type="Proteomes" id="UP001369815">
    <property type="component" value="Unassembled WGS sequence"/>
</dbReference>
<evidence type="ECO:0000313" key="1">
    <source>
        <dbReference type="EMBL" id="KAK6954264.1"/>
    </source>
</evidence>
<dbReference type="AlphaFoldDB" id="A0AAX6MP47"/>
<comment type="caution">
    <text evidence="1">The sequence shown here is derived from an EMBL/GenBank/DDBJ whole genome shotgun (WGS) entry which is preliminary data.</text>
</comment>
<dbReference type="EMBL" id="JBANMG010000004">
    <property type="protein sequence ID" value="KAK6954264.1"/>
    <property type="molecule type" value="Genomic_DNA"/>
</dbReference>
<accession>A0AAX6MP47</accession>
<evidence type="ECO:0000313" key="2">
    <source>
        <dbReference type="Proteomes" id="UP001369815"/>
    </source>
</evidence>
<protein>
    <submittedName>
        <fullName evidence="1">Uncharacterized protein</fullName>
    </submittedName>
</protein>
<reference evidence="1 2" key="1">
    <citation type="journal article" date="2024" name="Front Chem Biol">
        <title>Unveiling the potential of Daldinia eschscholtzii MFLUCC 19-0629 through bioactivity and bioinformatics studies for enhanced sustainable agriculture production.</title>
        <authorList>
            <person name="Brooks S."/>
            <person name="Weaver J.A."/>
            <person name="Klomchit A."/>
            <person name="Alharthi S.A."/>
            <person name="Onlamun T."/>
            <person name="Nurani R."/>
            <person name="Vong T.K."/>
            <person name="Alberti F."/>
            <person name="Greco C."/>
        </authorList>
    </citation>
    <scope>NUCLEOTIDE SEQUENCE [LARGE SCALE GENOMIC DNA]</scope>
    <source>
        <strain evidence="1">MFLUCC 19-0629</strain>
    </source>
</reference>
<keyword evidence="2" id="KW-1185">Reference proteome</keyword>
<name>A0AAX6MP47_9PEZI</name>
<gene>
    <name evidence="1" type="ORF">Daesc_004231</name>
</gene>
<sequence>MRDYDVHEADDEGELALPIGIFLSSDTANEAALMHYMEQAGDIYYDEYYDKMGSGYELRDGLYVGWCYTLECFRDYFEVWVEMMKFGNAVETYETKKISLLEKALENLRAQRPPRARY</sequence>